<name>A0ABQ9HF94_9NEOP</name>
<reference evidence="1 2" key="1">
    <citation type="submission" date="2023-02" db="EMBL/GenBank/DDBJ databases">
        <title>LHISI_Scaffold_Assembly.</title>
        <authorList>
            <person name="Stuart O.P."/>
            <person name="Cleave R."/>
            <person name="Magrath M.J.L."/>
            <person name="Mikheyev A.S."/>
        </authorList>
    </citation>
    <scope>NUCLEOTIDE SEQUENCE [LARGE SCALE GENOMIC DNA]</scope>
    <source>
        <strain evidence="1">Daus_M_001</strain>
        <tissue evidence="1">Leg muscle</tissue>
    </source>
</reference>
<evidence type="ECO:0000313" key="2">
    <source>
        <dbReference type="Proteomes" id="UP001159363"/>
    </source>
</evidence>
<dbReference type="EMBL" id="JARBHB010000005">
    <property type="protein sequence ID" value="KAJ8883005.1"/>
    <property type="molecule type" value="Genomic_DNA"/>
</dbReference>
<keyword evidence="2" id="KW-1185">Reference proteome</keyword>
<sequence length="1029" mass="114551">MHGQSGPNSVTLEGHDKRPNRLSNHLIIVTTNSVFVMNCQKKDAWSNLESTSTTLSRQLTLSTPTLRARWRSSNSLDSHSGEPGFDSRSGHPDFGFPWFTEITRGEFWDRSVTKAMADVFLNPSCAICSVSNDLAVDDTLSQQSTHLPPPDASPIPIMSYAPAIHNPCPIGTNVLDLNKQRCERRFDSSSRCMPQDVMRAKIKIIFVLRATQKPYDYGVMKRQSRRQESFGRRQSSHQSFACGAIVEYVEQLWSIRSDCGKCGACRAIVEHVVLIMARVVTAHAKPDAKTFCWRLQVAVLLWQCVLEDFFTICSPSSTLMHSRLHLSVLHPLFHSSHEHLTRRRPAISNRRPHFTSLSHTRQAASVKDCRPLGCGSASQSRQNILASSLNVSETLAGERTSVTPVCLATVGIHGIPRRGADSHVRISFQEEGWVRWVSDYGAGQRRRRQLQHPGRVERRGVDWAVANCNPSSPSPSPLRRSHHPFTPYMNSTYLVVIDRVLVEALRQATPMLAPCTFYKCYFDPYLTSHAISSRLRVPLTVGSAIVTTRLPPSRTGFDSRLGRSRIFARGNRAGLRRKSVDILGHFPFLPSFHSGTAPYLRRFTLIGSQNLDVKRNDRDRNTDRLARRSDKALNVRVRVARIAPSLLDLGRGGGRWVGVSPGARKLSSPVPGIVGMKVARACSGGTKLRANCFSFFVPPASILYRLCCLGRRSTNIKPPPRPLHTPNTLGFRLTAAILFPAFEYEKRGGDKDDIVTSIKCALNSNQWFPTDSHAFQALGRAGRPYGRLFRTRRLPHRLYVQGAQLEYSLSAGNSHERHSNEIPRMLCTMRSYGERHSELLGSSILVDVTTEKDAACHSVMTHIQVACCKPPCLLVGSGGSRLTAVHDKPTQRSDAARSSVFRRYIIETGNEALVFSPWPRSARLVALGCRNQRRGEGGRSFRVGFEHNMQARISSQWLRNYPSVFQGTSQWFVRVGQCLRGNVADESGVSRQVKLFAIPGGVAAHEGVATGDGPTPALLQQGLERWIVV</sequence>
<organism evidence="1 2">
    <name type="scientific">Dryococelus australis</name>
    <dbReference type="NCBI Taxonomy" id="614101"/>
    <lineage>
        <taxon>Eukaryota</taxon>
        <taxon>Metazoa</taxon>
        <taxon>Ecdysozoa</taxon>
        <taxon>Arthropoda</taxon>
        <taxon>Hexapoda</taxon>
        <taxon>Insecta</taxon>
        <taxon>Pterygota</taxon>
        <taxon>Neoptera</taxon>
        <taxon>Polyneoptera</taxon>
        <taxon>Phasmatodea</taxon>
        <taxon>Verophasmatodea</taxon>
        <taxon>Anareolatae</taxon>
        <taxon>Phasmatidae</taxon>
        <taxon>Eurycanthinae</taxon>
        <taxon>Dryococelus</taxon>
    </lineage>
</organism>
<gene>
    <name evidence="1" type="ORF">PR048_014844</name>
</gene>
<comment type="caution">
    <text evidence="1">The sequence shown here is derived from an EMBL/GenBank/DDBJ whole genome shotgun (WGS) entry which is preliminary data.</text>
</comment>
<accession>A0ABQ9HF94</accession>
<evidence type="ECO:0000313" key="1">
    <source>
        <dbReference type="EMBL" id="KAJ8883005.1"/>
    </source>
</evidence>
<dbReference type="Proteomes" id="UP001159363">
    <property type="component" value="Chromosome 4"/>
</dbReference>
<protein>
    <submittedName>
        <fullName evidence="1">Uncharacterized protein</fullName>
    </submittedName>
</protein>
<proteinExistence type="predicted"/>